<dbReference type="AlphaFoldDB" id="A0A918NVZ9"/>
<proteinExistence type="predicted"/>
<accession>A0A918NVZ9</accession>
<reference evidence="1" key="2">
    <citation type="submission" date="2020-09" db="EMBL/GenBank/DDBJ databases">
        <authorList>
            <person name="Sun Q."/>
            <person name="Ohkuma M."/>
        </authorList>
    </citation>
    <scope>NUCLEOTIDE SEQUENCE</scope>
    <source>
        <strain evidence="1">JCM 4790</strain>
    </source>
</reference>
<evidence type="ECO:0000313" key="2">
    <source>
        <dbReference type="Proteomes" id="UP000619244"/>
    </source>
</evidence>
<keyword evidence="2" id="KW-1185">Reference proteome</keyword>
<comment type="caution">
    <text evidence="1">The sequence shown here is derived from an EMBL/GenBank/DDBJ whole genome shotgun (WGS) entry which is preliminary data.</text>
</comment>
<protein>
    <submittedName>
        <fullName evidence="1">Uncharacterized protein</fullName>
    </submittedName>
</protein>
<reference evidence="1" key="1">
    <citation type="journal article" date="2014" name="Int. J. Syst. Evol. Microbiol.">
        <title>Complete genome sequence of Corynebacterium casei LMG S-19264T (=DSM 44701T), isolated from a smear-ripened cheese.</title>
        <authorList>
            <consortium name="US DOE Joint Genome Institute (JGI-PGF)"/>
            <person name="Walter F."/>
            <person name="Albersmeier A."/>
            <person name="Kalinowski J."/>
            <person name="Ruckert C."/>
        </authorList>
    </citation>
    <scope>NUCLEOTIDE SEQUENCE</scope>
    <source>
        <strain evidence="1">JCM 4790</strain>
    </source>
</reference>
<dbReference type="Proteomes" id="UP000619244">
    <property type="component" value="Unassembled WGS sequence"/>
</dbReference>
<gene>
    <name evidence="1" type="ORF">GCM10010358_63560</name>
</gene>
<organism evidence="1 2">
    <name type="scientific">Streptomyces minutiscleroticus</name>
    <dbReference type="NCBI Taxonomy" id="68238"/>
    <lineage>
        <taxon>Bacteria</taxon>
        <taxon>Bacillati</taxon>
        <taxon>Actinomycetota</taxon>
        <taxon>Actinomycetes</taxon>
        <taxon>Kitasatosporales</taxon>
        <taxon>Streptomycetaceae</taxon>
        <taxon>Streptomyces</taxon>
    </lineage>
</organism>
<name>A0A918NVZ9_9ACTN</name>
<sequence length="95" mass="10550">MIRNLPSRRPGTPSRLLSALRPARRHGADPAGLLDRLPPVEHRPAADEDELFQQAPLGQVLLLMVRIDQETEYRLCRDLAEHALGSVPDPDTAPD</sequence>
<dbReference type="EMBL" id="BMVU01000044">
    <property type="protein sequence ID" value="GGY00901.1"/>
    <property type="molecule type" value="Genomic_DNA"/>
</dbReference>
<evidence type="ECO:0000313" key="1">
    <source>
        <dbReference type="EMBL" id="GGY00901.1"/>
    </source>
</evidence>
<dbReference type="RefSeq" id="WP_190193782.1">
    <property type="nucleotide sequence ID" value="NZ_BMVU01000044.1"/>
</dbReference>